<reference evidence="2" key="1">
    <citation type="submission" date="2023-03" db="EMBL/GenBank/DDBJ databases">
        <title>Massive genome expansion in bonnet fungi (Mycena s.s.) driven by repeated elements and novel gene families across ecological guilds.</title>
        <authorList>
            <consortium name="Lawrence Berkeley National Laboratory"/>
            <person name="Harder C.B."/>
            <person name="Miyauchi S."/>
            <person name="Viragh M."/>
            <person name="Kuo A."/>
            <person name="Thoen E."/>
            <person name="Andreopoulos B."/>
            <person name="Lu D."/>
            <person name="Skrede I."/>
            <person name="Drula E."/>
            <person name="Henrissat B."/>
            <person name="Morin E."/>
            <person name="Kohler A."/>
            <person name="Barry K."/>
            <person name="LaButti K."/>
            <person name="Morin E."/>
            <person name="Salamov A."/>
            <person name="Lipzen A."/>
            <person name="Mereny Z."/>
            <person name="Hegedus B."/>
            <person name="Baldrian P."/>
            <person name="Stursova M."/>
            <person name="Weitz H."/>
            <person name="Taylor A."/>
            <person name="Grigoriev I.V."/>
            <person name="Nagy L.G."/>
            <person name="Martin F."/>
            <person name="Kauserud H."/>
        </authorList>
    </citation>
    <scope>NUCLEOTIDE SEQUENCE</scope>
    <source>
        <strain evidence="2">9144</strain>
    </source>
</reference>
<keyword evidence="1" id="KW-0812">Transmembrane</keyword>
<keyword evidence="1" id="KW-1133">Transmembrane helix</keyword>
<dbReference type="Proteomes" id="UP001219525">
    <property type="component" value="Unassembled WGS sequence"/>
</dbReference>
<keyword evidence="3" id="KW-1185">Reference proteome</keyword>
<organism evidence="2 3">
    <name type="scientific">Mycena pura</name>
    <dbReference type="NCBI Taxonomy" id="153505"/>
    <lineage>
        <taxon>Eukaryota</taxon>
        <taxon>Fungi</taxon>
        <taxon>Dikarya</taxon>
        <taxon>Basidiomycota</taxon>
        <taxon>Agaricomycotina</taxon>
        <taxon>Agaricomycetes</taxon>
        <taxon>Agaricomycetidae</taxon>
        <taxon>Agaricales</taxon>
        <taxon>Marasmiineae</taxon>
        <taxon>Mycenaceae</taxon>
        <taxon>Mycena</taxon>
    </lineage>
</organism>
<name>A0AAD6UWS1_9AGAR</name>
<evidence type="ECO:0000256" key="1">
    <source>
        <dbReference type="SAM" id="Phobius"/>
    </source>
</evidence>
<keyword evidence="1" id="KW-0472">Membrane</keyword>
<feature type="transmembrane region" description="Helical" evidence="1">
    <location>
        <begin position="6"/>
        <end position="27"/>
    </location>
</feature>
<protein>
    <submittedName>
        <fullName evidence="2">Uncharacterized protein</fullName>
    </submittedName>
</protein>
<gene>
    <name evidence="2" type="ORF">GGX14DRAFT_378717</name>
</gene>
<sequence length="220" mass="25204">MRPNVHIAFHIYDFLVLFGPVISWWCFPFERVIGFLQKINTNDHIGGQLEATLSKSFARGAILRRWLRRPDCPPVIRELRRLFERTFPAYNPPASSPPREVDGECAHYKHLGVNFSRANVHMGNSLVYYYPPNSRVAVAGSIERIVSVSGEITLEIRRQAPLEVGQYDPFLPFYPYFPAQTHSSKMLDTTDTVSISDVLSHYARYKFSKGRCVVLNLARS</sequence>
<evidence type="ECO:0000313" key="3">
    <source>
        <dbReference type="Proteomes" id="UP001219525"/>
    </source>
</evidence>
<accession>A0AAD6UWS1</accession>
<comment type="caution">
    <text evidence="2">The sequence shown here is derived from an EMBL/GenBank/DDBJ whole genome shotgun (WGS) entry which is preliminary data.</text>
</comment>
<proteinExistence type="predicted"/>
<evidence type="ECO:0000313" key="2">
    <source>
        <dbReference type="EMBL" id="KAJ7193740.1"/>
    </source>
</evidence>
<dbReference type="EMBL" id="JARJCW010000105">
    <property type="protein sequence ID" value="KAJ7193740.1"/>
    <property type="molecule type" value="Genomic_DNA"/>
</dbReference>
<dbReference type="AlphaFoldDB" id="A0AAD6UWS1"/>